<accession>A0ABZ2V6M2</accession>
<dbReference type="InterPro" id="IPR005545">
    <property type="entry name" value="YCII"/>
</dbReference>
<evidence type="ECO:0000313" key="3">
    <source>
        <dbReference type="EMBL" id="WZC50201.1"/>
    </source>
</evidence>
<feature type="domain" description="YCII-related" evidence="2">
    <location>
        <begin position="1"/>
        <end position="115"/>
    </location>
</feature>
<dbReference type="Gene3D" id="3.30.70.1060">
    <property type="entry name" value="Dimeric alpha+beta barrel"/>
    <property type="match status" value="1"/>
</dbReference>
<name>A0ABZ2V6M2_9RHOB</name>
<dbReference type="InterPro" id="IPR011008">
    <property type="entry name" value="Dimeric_a/b-barrel"/>
</dbReference>
<protein>
    <submittedName>
        <fullName evidence="3">YciI family protein</fullName>
    </submittedName>
</protein>
<dbReference type="PANTHER" id="PTHR35174">
    <property type="entry name" value="BLL7171 PROTEIN-RELATED"/>
    <property type="match status" value="1"/>
</dbReference>
<dbReference type="SUPFAM" id="SSF54909">
    <property type="entry name" value="Dimeric alpha+beta barrel"/>
    <property type="match status" value="1"/>
</dbReference>
<organism evidence="3 4">
    <name type="scientific">Yoonia phaeophyticola</name>
    <dbReference type="NCBI Taxonomy" id="3137369"/>
    <lineage>
        <taxon>Bacteria</taxon>
        <taxon>Pseudomonadati</taxon>
        <taxon>Pseudomonadota</taxon>
        <taxon>Alphaproteobacteria</taxon>
        <taxon>Rhodobacterales</taxon>
        <taxon>Paracoccaceae</taxon>
        <taxon>Yoonia</taxon>
    </lineage>
</organism>
<evidence type="ECO:0000256" key="1">
    <source>
        <dbReference type="ARBA" id="ARBA00007689"/>
    </source>
</evidence>
<comment type="similarity">
    <text evidence="1">Belongs to the YciI family.</text>
</comment>
<sequence length="117" mass="12742">MQYMCLIYSAEGSGPQPGTDEFGPFMKAYGDYTAQMRESGALVHADALQPVATATTVTVRNGQTITTDGPFAETKEQLGGYYLLECENLDDAIAKAARIPTATYGRIEIRPIIVWDD</sequence>
<reference evidence="4" key="1">
    <citation type="submission" date="2024-04" db="EMBL/GenBank/DDBJ databases">
        <title>Phylogenomic analyses of a clade within the roseobacter group suggest taxonomic reassignments of species of the genera Aestuariivita, Citreicella, Loktanella, Nautella, Pelagibaca, Ruegeria, Thalassobius, Thiobacimonas and Tropicibacter, and the proposal o.</title>
        <authorList>
            <person name="Jeon C.O."/>
        </authorList>
    </citation>
    <scope>NUCLEOTIDE SEQUENCE [LARGE SCALE GENOMIC DNA]</scope>
    <source>
        <strain evidence="4">BS5-3</strain>
    </source>
</reference>
<evidence type="ECO:0000313" key="4">
    <source>
        <dbReference type="Proteomes" id="UP001440612"/>
    </source>
</evidence>
<dbReference type="RefSeq" id="WP_341368309.1">
    <property type="nucleotide sequence ID" value="NZ_CP150951.2"/>
</dbReference>
<dbReference type="Pfam" id="PF03795">
    <property type="entry name" value="YCII"/>
    <property type="match status" value="1"/>
</dbReference>
<keyword evidence="4" id="KW-1185">Reference proteome</keyword>
<evidence type="ECO:0000259" key="2">
    <source>
        <dbReference type="Pfam" id="PF03795"/>
    </source>
</evidence>
<dbReference type="EMBL" id="CP150951">
    <property type="protein sequence ID" value="WZC50201.1"/>
    <property type="molecule type" value="Genomic_DNA"/>
</dbReference>
<dbReference type="PANTHER" id="PTHR35174:SF3">
    <property type="entry name" value="BLL7171 PROTEIN"/>
    <property type="match status" value="1"/>
</dbReference>
<gene>
    <name evidence="3" type="ORF">AABB29_06055</name>
</gene>
<dbReference type="Proteomes" id="UP001440612">
    <property type="component" value="Chromosome"/>
</dbReference>
<proteinExistence type="inferred from homology"/>